<keyword evidence="9" id="KW-1185">Reference proteome</keyword>
<dbReference type="InterPro" id="IPR008949">
    <property type="entry name" value="Isoprenoid_synthase_dom_sf"/>
</dbReference>
<dbReference type="EMBL" id="CP012159">
    <property type="protein sequence ID" value="AKT37318.1"/>
    <property type="molecule type" value="Genomic_DNA"/>
</dbReference>
<proteinExistence type="inferred from homology"/>
<dbReference type="CDD" id="cd00685">
    <property type="entry name" value="Trans_IPPS_HT"/>
    <property type="match status" value="1"/>
</dbReference>
<dbReference type="SUPFAM" id="SSF48576">
    <property type="entry name" value="Terpenoid synthases"/>
    <property type="match status" value="1"/>
</dbReference>
<evidence type="ECO:0000313" key="9">
    <source>
        <dbReference type="Proteomes" id="UP000067626"/>
    </source>
</evidence>
<dbReference type="SFLD" id="SFLDS00005">
    <property type="entry name" value="Isoprenoid_Synthase_Type_I"/>
    <property type="match status" value="1"/>
</dbReference>
<evidence type="ECO:0000256" key="3">
    <source>
        <dbReference type="ARBA" id="ARBA00022679"/>
    </source>
</evidence>
<dbReference type="InterPro" id="IPR000092">
    <property type="entry name" value="Polyprenyl_synt"/>
</dbReference>
<gene>
    <name evidence="8" type="ORF">CMC5_014500</name>
</gene>
<evidence type="ECO:0000256" key="2">
    <source>
        <dbReference type="ARBA" id="ARBA00006706"/>
    </source>
</evidence>
<dbReference type="PROSITE" id="PS00723">
    <property type="entry name" value="POLYPRENYL_SYNTHASE_1"/>
    <property type="match status" value="1"/>
</dbReference>
<dbReference type="PATRIC" id="fig|52.7.peg.1550"/>
<evidence type="ECO:0000256" key="4">
    <source>
        <dbReference type="ARBA" id="ARBA00022723"/>
    </source>
</evidence>
<dbReference type="EC" id="2.5.1.30" evidence="8"/>
<dbReference type="PANTHER" id="PTHR43281">
    <property type="entry name" value="FARNESYL DIPHOSPHATE SYNTHASE"/>
    <property type="match status" value="1"/>
</dbReference>
<dbReference type="PANTHER" id="PTHR43281:SF1">
    <property type="entry name" value="FARNESYL DIPHOSPHATE SYNTHASE"/>
    <property type="match status" value="1"/>
</dbReference>
<keyword evidence="4" id="KW-0479">Metal-binding</keyword>
<evidence type="ECO:0000256" key="7">
    <source>
        <dbReference type="RuleBase" id="RU004466"/>
    </source>
</evidence>
<dbReference type="GO" id="GO:0046872">
    <property type="term" value="F:metal ion binding"/>
    <property type="evidence" value="ECO:0007669"/>
    <property type="project" value="UniProtKB-KW"/>
</dbReference>
<comment type="similarity">
    <text evidence="2 7">Belongs to the FPP/GGPP synthase family.</text>
</comment>
<sequence>MTAHKPSSKNRAMDSADRIERALRAAVAPLASPDAPPTLSAAVQHALFPGGGRIRPRLCLAVASACGDALPPLAEAAAIAVELVHCASLVHDDLPCFDDAPVRRGRPSVHAAFGEPLAVLAGDQLIALGFEVLAQAALVEGAWAPHHALGAARLALVLGRAVGAPYGIIGGQGWESEAHIPFAAYRRAKTGALFEAAAVSGAVASGQEGGAWRAFGQRIGEAYQLADDLLDVEGDAEAMGKPTGRDEALGRPNAAAHLGVHGARRLLRELLAEAHEVIPACVNAEALRGWLRELSEKLAVAHRPAVTMHVEAGSA</sequence>
<accession>A0A0K1E9Q3</accession>
<evidence type="ECO:0000256" key="6">
    <source>
        <dbReference type="ARBA" id="ARBA00023229"/>
    </source>
</evidence>
<organism evidence="8 9">
    <name type="scientific">Chondromyces crocatus</name>
    <dbReference type="NCBI Taxonomy" id="52"/>
    <lineage>
        <taxon>Bacteria</taxon>
        <taxon>Pseudomonadati</taxon>
        <taxon>Myxococcota</taxon>
        <taxon>Polyangia</taxon>
        <taxon>Polyangiales</taxon>
        <taxon>Polyangiaceae</taxon>
        <taxon>Chondromyces</taxon>
    </lineage>
</organism>
<dbReference type="Pfam" id="PF00348">
    <property type="entry name" value="polyprenyl_synt"/>
    <property type="match status" value="1"/>
</dbReference>
<reference evidence="8" key="1">
    <citation type="submission" date="2015-07" db="EMBL/GenBank/DDBJ databases">
        <title>Genome analysis of myxobacterium Chondromyces crocatus Cm c5 reveals a high potential for natural compound synthesis and the genetic basis for the loss of fruiting body formation.</title>
        <authorList>
            <person name="Zaburannyi N."/>
            <person name="Bunk B."/>
            <person name="Maier J."/>
            <person name="Overmann J."/>
            <person name="Mueller R."/>
        </authorList>
    </citation>
    <scope>NUCLEOTIDE SEQUENCE [LARGE SCALE GENOMIC DNA]</scope>
    <source>
        <strain evidence="8">Cm c5</strain>
    </source>
</reference>
<dbReference type="InterPro" id="IPR033749">
    <property type="entry name" value="Polyprenyl_synt_CS"/>
</dbReference>
<keyword evidence="3 7" id="KW-0808">Transferase</keyword>
<keyword evidence="5" id="KW-0460">Magnesium</keyword>
<protein>
    <submittedName>
        <fullName evidence="8">Geranylgeranyl pyrophosphate synthase</fullName>
        <ecNumber evidence="8">2.5.1.30</ecNumber>
    </submittedName>
</protein>
<evidence type="ECO:0000313" key="8">
    <source>
        <dbReference type="EMBL" id="AKT37318.1"/>
    </source>
</evidence>
<dbReference type="Proteomes" id="UP000067626">
    <property type="component" value="Chromosome"/>
</dbReference>
<dbReference type="AlphaFoldDB" id="A0A0K1E9Q3"/>
<dbReference type="GO" id="GO:0008299">
    <property type="term" value="P:isoprenoid biosynthetic process"/>
    <property type="evidence" value="ECO:0007669"/>
    <property type="project" value="UniProtKB-KW"/>
</dbReference>
<evidence type="ECO:0000256" key="1">
    <source>
        <dbReference type="ARBA" id="ARBA00001946"/>
    </source>
</evidence>
<dbReference type="GO" id="GO:0000010">
    <property type="term" value="F:heptaprenyl diphosphate synthase activity"/>
    <property type="evidence" value="ECO:0007669"/>
    <property type="project" value="UniProtKB-EC"/>
</dbReference>
<dbReference type="Gene3D" id="1.10.600.10">
    <property type="entry name" value="Farnesyl Diphosphate Synthase"/>
    <property type="match status" value="1"/>
</dbReference>
<dbReference type="PROSITE" id="PS00444">
    <property type="entry name" value="POLYPRENYL_SYNTHASE_2"/>
    <property type="match status" value="1"/>
</dbReference>
<comment type="cofactor">
    <cofactor evidence="1">
        <name>Mg(2+)</name>
        <dbReference type="ChEBI" id="CHEBI:18420"/>
    </cofactor>
</comment>
<dbReference type="KEGG" id="ccro:CMC5_014500"/>
<keyword evidence="6" id="KW-0414">Isoprene biosynthesis</keyword>
<dbReference type="STRING" id="52.CMC5_014500"/>
<evidence type="ECO:0000256" key="5">
    <source>
        <dbReference type="ARBA" id="ARBA00022842"/>
    </source>
</evidence>
<name>A0A0K1E9Q3_CHOCO</name>